<dbReference type="Pfam" id="PF22999">
    <property type="entry name" value="LTN1_E3_ligase_6th"/>
    <property type="match status" value="1"/>
</dbReference>
<dbReference type="GO" id="GO:1990116">
    <property type="term" value="P:ribosome-associated ubiquitin-dependent protein catabolic process"/>
    <property type="evidence" value="ECO:0007669"/>
    <property type="project" value="UniProtKB-UniRule"/>
</dbReference>
<dbReference type="Pfam" id="PF22958">
    <property type="entry name" value="Ltn1_1st"/>
    <property type="match status" value="1"/>
</dbReference>
<dbReference type="Proteomes" id="UP000242414">
    <property type="component" value="Unassembled WGS sequence"/>
</dbReference>
<evidence type="ECO:0000259" key="3">
    <source>
        <dbReference type="Pfam" id="PF22958"/>
    </source>
</evidence>
<comment type="function">
    <text evidence="1">E3 ubiquitin-protein ligase. Component of the ribosome quality control complex (RQC), a ribosome-associated complex that mediates ubiquitination and extraction of incompletely synthesized nascent chains for proteasomal degradation.</text>
</comment>
<feature type="domain" description="E3 ubiquitin-protein ligase listerin HEAT repeat region" evidence="4">
    <location>
        <begin position="1338"/>
        <end position="1554"/>
    </location>
</feature>
<sequence length="1703" mass="193399">MGKSKQPRVKGNLKPASSSRAAELSASAANPLALNNLGGFAQFVSANSPATLLASPRPSTPSSVDSIESLTIDLDPELVVICKKISKRDTVTKIKALEELEVYLQSNKHAIGSVLGSWVGLYGKLVLEVDRRVRLMANQVHTLITTNVKKKLAPHLKDVMGPWLLSMHDQAKDIVRVARNSFESVFAADKRAGVISFCQKEILDYLTDMLLYKTVDTLSDARYVTKEDMLAKYARVVSSSFQILSYLITELPVEERIKCEDEYKIVMDDTTLWRKFVTHNNPLIRKSFYNFVKTLLLSWKDVIESRLELVCPNFFAGVFVEKDPFTHSDMWDALLLMTKNFPRSWVIIDKKKPALPKLYKFLGSGLNGSVNIAYPSIIALLANLPEEIKQNATFYTDTFDHLWKGLSSEYIDKSNFRVFLDAYTECIVYFAITLSKMSDEQSVKTAAILIEDKFWNVIKFFFLQSRNKVLNEKIDPSTYDVIANRFIVLASAESTKDILSNMALQLDQLFVQTVVDCASVQEPLDMELFSQKTGNFLTYLSHKCTPKTAIACFIESHMNDMVKRLVLESVGSAIVHKDKSHGLLLLAKQLVDAFEVTATEHKMASATRQLLPLFMDNETPISSLTSFFVTTVISLKDTDESEQLWTDFIQHVYAIYERSEVRASEIVVLAFEQIKIENAIDISYQREALDTMMKGFAESPRTGVPRPVLENAVCLGLIQSQSYKVLSDAAVDSMLSTLELILQDFNKKEHYVQGLRATVSVLNMLERIMQDESVYKLSERNSFSSIPSQVFDALHTSQKLRHDEDTDEYTEELALYCDCQVKATAVWDSIASGILARRPDLAYSILNQLKKSIIDVTYPSSPSDSVQRAGRLLSSAFHSDDERQKAVCILLGTEEEWEKLYYPFTQHTADYLSVAVSDPYVALSVDSLVDDEGELMPVSFDVYGLSSFGRLVLFWGEYLSDLGLAKSILVDSSKDWLIRQLMLASVACSHELAVSGTHRIWEKKAVEGVRAFIEHIKNLFSMWLSTAIASSNLAEFPQQLLVSVKRQQVMKDSRLLDFTSHLALSCKAVTLSANVLHQVLSKLLVLGSWSASELESWLPLLKAESVELNLLTKVAIVRAFKYALGNTDAYRHYQSDLCSKLSGVTSMLEFDYSPDEEIDSKRKRYWSLLGLLNSSALKIESFDIPRQRLLHLIQSLRPWLSQDFEFSEDQQRARARAQIAQLLKHLAKSVPDDLGGHWDYFLDCCFSWTAYADANQPEELLVLYYTLDLYETLVLLSKDNEVLREAINNHLVSYGKLLLELVVKEYKRETVSKARRAYQEVLARLLEHVPKKTLVEVDCFASLSRLLMTYNETLQKRAYSLLNKLVTEQVQDLSVKLEFTETSEEEVQAEIDNNILSVILNPPDASEWQAEEMNEHHHEIFGYLLAWMTMLDHFKDITFKLKQEYTNELKEKESVAHLMPVLCAILNVGQTSGSKPFNLSPWDVVEYDVEGFDGAHEMSFDILAAHLYYRALRHIPSLVRLWWIDCKNRQLTLAVESYTEKYFSQPLINYELELLNRPDIKSQLEENEENEFTIKTLKAASEVTAKYVVDEQDMQIAIKLPSNYPLRQIEVEGVQKVGVNDKQWRGWMFAITAVIGSQNGNIFDALSVFKRNVNLHFSGVEDCTICYSIISVQDRSIPTKQCKTCKNKFHSSCLYKVGSLINI</sequence>
<accession>A0A1X0RAR2</accession>
<dbReference type="GO" id="GO:1990112">
    <property type="term" value="C:RQC complex"/>
    <property type="evidence" value="ECO:0007669"/>
    <property type="project" value="UniProtKB-UniRule"/>
</dbReference>
<dbReference type="InterPro" id="IPR016024">
    <property type="entry name" value="ARM-type_fold"/>
</dbReference>
<dbReference type="GO" id="GO:0061630">
    <property type="term" value="F:ubiquitin protein ligase activity"/>
    <property type="evidence" value="ECO:0007669"/>
    <property type="project" value="UniProtKB-UniRule"/>
</dbReference>
<evidence type="ECO:0000259" key="5">
    <source>
        <dbReference type="Pfam" id="PF23009"/>
    </source>
</evidence>
<feature type="region of interest" description="Disordered" evidence="2">
    <location>
        <begin position="1"/>
        <end position="20"/>
    </location>
</feature>
<comment type="subunit">
    <text evidence="1">Component of the ribosome quality control complex (RQC).</text>
</comment>
<evidence type="ECO:0000256" key="2">
    <source>
        <dbReference type="SAM" id="MobiDB-lite"/>
    </source>
</evidence>
<dbReference type="PANTHER" id="PTHR12389">
    <property type="entry name" value="ZINC FINGER PROTEIN 294"/>
    <property type="match status" value="1"/>
</dbReference>
<reference evidence="6" key="1">
    <citation type="journal article" date="2016" name="Proc. Natl. Acad. Sci. U.S.A.">
        <title>Lipid metabolic changes in an early divergent fungus govern the establishment of a mutualistic symbiosis with endobacteria.</title>
        <authorList>
            <person name="Lastovetsky O.A."/>
            <person name="Gaspar M.L."/>
            <person name="Mondo S.J."/>
            <person name="LaButti K.M."/>
            <person name="Sandor L."/>
            <person name="Grigoriev I.V."/>
            <person name="Henry S.A."/>
            <person name="Pawlowska T.E."/>
        </authorList>
    </citation>
    <scope>NUCLEOTIDE SEQUENCE [LARGE SCALE GENOMIC DNA]</scope>
    <source>
        <strain evidence="6">ATCC 52814</strain>
    </source>
</reference>
<dbReference type="GO" id="GO:0005829">
    <property type="term" value="C:cytosol"/>
    <property type="evidence" value="ECO:0007669"/>
    <property type="project" value="UniProtKB-UniRule"/>
</dbReference>
<comment type="similarity">
    <text evidence="1">Belongs to the LTN1 family.</text>
</comment>
<dbReference type="UniPathway" id="UPA00143"/>
<dbReference type="GO" id="GO:0043023">
    <property type="term" value="F:ribosomal large subunit binding"/>
    <property type="evidence" value="ECO:0007669"/>
    <property type="project" value="TreeGrafter"/>
</dbReference>
<evidence type="ECO:0000313" key="6">
    <source>
        <dbReference type="EMBL" id="ORE09082.1"/>
    </source>
</evidence>
<dbReference type="EC" id="2.3.2.27" evidence="1"/>
<dbReference type="SUPFAM" id="SSF48371">
    <property type="entry name" value="ARM repeat"/>
    <property type="match status" value="1"/>
</dbReference>
<feature type="domain" description="E3 ubiquitin-protein ligase listerin N-terminal" evidence="3">
    <location>
        <begin position="74"/>
        <end position="384"/>
    </location>
</feature>
<feature type="domain" description="E3 ubiquitin-protein ligase listerin ubiquitin conjugating" evidence="5">
    <location>
        <begin position="1573"/>
        <end position="1654"/>
    </location>
</feature>
<dbReference type="Pfam" id="PF23009">
    <property type="entry name" value="UBC_like"/>
    <property type="match status" value="1"/>
</dbReference>
<organism evidence="6">
    <name type="scientific">Rhizopus microsporus var. microsporus</name>
    <dbReference type="NCBI Taxonomy" id="86635"/>
    <lineage>
        <taxon>Eukaryota</taxon>
        <taxon>Fungi</taxon>
        <taxon>Fungi incertae sedis</taxon>
        <taxon>Mucoromycota</taxon>
        <taxon>Mucoromycotina</taxon>
        <taxon>Mucoromycetes</taxon>
        <taxon>Mucorales</taxon>
        <taxon>Mucorineae</taxon>
        <taxon>Rhizopodaceae</taxon>
        <taxon>Rhizopus</taxon>
    </lineage>
</organism>
<dbReference type="GO" id="GO:0072344">
    <property type="term" value="P:rescue of stalled ribosome"/>
    <property type="evidence" value="ECO:0007669"/>
    <property type="project" value="UniProtKB-UniRule"/>
</dbReference>
<keyword evidence="1" id="KW-0479">Metal-binding</keyword>
<dbReference type="InterPro" id="IPR011989">
    <property type="entry name" value="ARM-like"/>
</dbReference>
<comment type="catalytic activity">
    <reaction evidence="1">
        <text>S-ubiquitinyl-[E2 ubiquitin-conjugating enzyme]-L-cysteine + [acceptor protein]-L-lysine = [E2 ubiquitin-conjugating enzyme]-L-cysteine + N(6)-ubiquitinyl-[acceptor protein]-L-lysine.</text>
        <dbReference type="EC" id="2.3.2.27"/>
    </reaction>
</comment>
<protein>
    <recommendedName>
        <fullName evidence="1">E3 ubiquitin-protein ligase listerin</fullName>
        <ecNumber evidence="1">2.3.2.27</ecNumber>
    </recommendedName>
    <alternativeName>
        <fullName evidence="1">RING-type E3 ubiquitin transferase listerin</fullName>
    </alternativeName>
</protein>
<dbReference type="EMBL" id="KV921880">
    <property type="protein sequence ID" value="ORE09082.1"/>
    <property type="molecule type" value="Genomic_DNA"/>
</dbReference>
<dbReference type="InterPro" id="IPR039795">
    <property type="entry name" value="LTN1/Rkr1"/>
</dbReference>
<dbReference type="InterPro" id="IPR054476">
    <property type="entry name" value="Ltn1_N"/>
</dbReference>
<comment type="pathway">
    <text evidence="1">Protein modification; protein ubiquitination.</text>
</comment>
<dbReference type="VEuPathDB" id="FungiDB:BCV72DRAFT_73387"/>
<keyword evidence="1" id="KW-0808">Transferase</keyword>
<dbReference type="InterPro" id="IPR013083">
    <property type="entry name" value="Znf_RING/FYVE/PHD"/>
</dbReference>
<evidence type="ECO:0000256" key="1">
    <source>
        <dbReference type="RuleBase" id="RU367090"/>
    </source>
</evidence>
<dbReference type="PANTHER" id="PTHR12389:SF0">
    <property type="entry name" value="E3 UBIQUITIN-PROTEIN LIGASE LISTERIN"/>
    <property type="match status" value="1"/>
</dbReference>
<dbReference type="GO" id="GO:0008270">
    <property type="term" value="F:zinc ion binding"/>
    <property type="evidence" value="ECO:0007669"/>
    <property type="project" value="UniProtKB-KW"/>
</dbReference>
<dbReference type="InterPro" id="IPR054477">
    <property type="entry name" value="LTN1_E3_ligase_6th"/>
</dbReference>
<proteinExistence type="inferred from homology"/>
<dbReference type="OrthoDB" id="6108at2759"/>
<dbReference type="Gene3D" id="3.30.40.10">
    <property type="entry name" value="Zinc/RING finger domain, C3HC4 (zinc finger)"/>
    <property type="match status" value="1"/>
</dbReference>
<evidence type="ECO:0000259" key="4">
    <source>
        <dbReference type="Pfam" id="PF22999"/>
    </source>
</evidence>
<keyword evidence="1" id="KW-0863">Zinc-finger</keyword>
<dbReference type="InterPro" id="IPR054478">
    <property type="entry name" value="LTN1_UBC"/>
</dbReference>
<name>A0A1X0RAR2_RHIZD</name>
<dbReference type="Gene3D" id="1.25.10.10">
    <property type="entry name" value="Leucine-rich Repeat Variant"/>
    <property type="match status" value="1"/>
</dbReference>
<dbReference type="GO" id="GO:0016567">
    <property type="term" value="P:protein ubiquitination"/>
    <property type="evidence" value="ECO:0007669"/>
    <property type="project" value="UniProtKB-UniPathway"/>
</dbReference>
<keyword evidence="1" id="KW-0833">Ubl conjugation pathway</keyword>
<gene>
    <name evidence="6" type="ORF">BCV72DRAFT_73387</name>
</gene>
<keyword evidence="1" id="KW-0862">Zinc</keyword>